<evidence type="ECO:0000256" key="1">
    <source>
        <dbReference type="SAM" id="SignalP"/>
    </source>
</evidence>
<evidence type="ECO:0000259" key="2">
    <source>
        <dbReference type="Pfam" id="PF00711"/>
    </source>
</evidence>
<dbReference type="STRING" id="8840.ENSAPLP00000030092"/>
<evidence type="ECO:0000313" key="4">
    <source>
        <dbReference type="Proteomes" id="UP000016666"/>
    </source>
</evidence>
<reference evidence="3" key="2">
    <citation type="submission" date="2025-08" db="UniProtKB">
        <authorList>
            <consortium name="Ensembl"/>
        </authorList>
    </citation>
    <scope>IDENTIFICATION</scope>
</reference>
<organism evidence="3 4">
    <name type="scientific">Anas platyrhynchos platyrhynchos</name>
    <name type="common">Northern mallard</name>
    <dbReference type="NCBI Taxonomy" id="8840"/>
    <lineage>
        <taxon>Eukaryota</taxon>
        <taxon>Metazoa</taxon>
        <taxon>Chordata</taxon>
        <taxon>Craniata</taxon>
        <taxon>Vertebrata</taxon>
        <taxon>Euteleostomi</taxon>
        <taxon>Archelosauria</taxon>
        <taxon>Archosauria</taxon>
        <taxon>Dinosauria</taxon>
        <taxon>Saurischia</taxon>
        <taxon>Theropoda</taxon>
        <taxon>Coelurosauria</taxon>
        <taxon>Aves</taxon>
        <taxon>Neognathae</taxon>
        <taxon>Galloanserae</taxon>
        <taxon>Anseriformes</taxon>
        <taxon>Anatidae</taxon>
        <taxon>Anatinae</taxon>
        <taxon>Anas</taxon>
    </lineage>
</organism>
<reference evidence="3" key="3">
    <citation type="submission" date="2025-09" db="UniProtKB">
        <authorList>
            <consortium name="Ensembl"/>
        </authorList>
    </citation>
    <scope>IDENTIFICATION</scope>
</reference>
<proteinExistence type="predicted"/>
<dbReference type="GO" id="GO:0005576">
    <property type="term" value="C:extracellular region"/>
    <property type="evidence" value="ECO:0007669"/>
    <property type="project" value="InterPro"/>
</dbReference>
<keyword evidence="4" id="KW-1185">Reference proteome</keyword>
<dbReference type="OMA" id="DIRCTIE"/>
<reference evidence="3 4" key="1">
    <citation type="submission" date="2017-10" db="EMBL/GenBank/DDBJ databases">
        <title>A new Pekin duck reference genome.</title>
        <authorList>
            <person name="Hou Z.-C."/>
            <person name="Zhou Z.-K."/>
            <person name="Zhu F."/>
            <person name="Hou S.-S."/>
        </authorList>
    </citation>
    <scope>NUCLEOTIDE SEQUENCE [LARGE SCALE GENOMIC DNA]</scope>
</reference>
<dbReference type="Proteomes" id="UP000016666">
    <property type="component" value="Chromosome 3"/>
</dbReference>
<name>A0A493TW29_ANAPP</name>
<feature type="signal peptide" evidence="1">
    <location>
        <begin position="1"/>
        <end position="20"/>
    </location>
</feature>
<keyword evidence="1" id="KW-0732">Signal</keyword>
<feature type="domain" description="Beta-defensin-like" evidence="2">
    <location>
        <begin position="22"/>
        <end position="49"/>
    </location>
</feature>
<dbReference type="InterPro" id="IPR001855">
    <property type="entry name" value="Defensin_beta-like"/>
</dbReference>
<evidence type="ECO:0000313" key="3">
    <source>
        <dbReference type="Ensembl" id="ENSAPLP00000030092.1"/>
    </source>
</evidence>
<dbReference type="Pfam" id="PF00711">
    <property type="entry name" value="Defensin_beta"/>
    <property type="match status" value="1"/>
</dbReference>
<accession>A0A493TW29</accession>
<dbReference type="GO" id="GO:0006952">
    <property type="term" value="P:defense response"/>
    <property type="evidence" value="ECO:0007669"/>
    <property type="project" value="InterPro"/>
</dbReference>
<feature type="chain" id="PRO_5019801970" description="Beta-defensin-like domain-containing protein" evidence="1">
    <location>
        <begin position="21"/>
        <end position="60"/>
    </location>
</feature>
<protein>
    <recommendedName>
        <fullName evidence="2">Beta-defensin-like domain-containing protein</fullName>
    </recommendedName>
</protein>
<dbReference type="Ensembl" id="ENSAPLT00000020953.1">
    <property type="protein sequence ID" value="ENSAPLP00000030092.1"/>
    <property type="gene ID" value="ENSAPLG00000027595.1"/>
</dbReference>
<sequence>MKILFLLFPFFLLFLQGAAGNDIRCTIEGGRCRFGGCQFAEKQIGKCYRISLWGQAVCCG</sequence>
<dbReference type="AlphaFoldDB" id="A0A493TW29"/>